<dbReference type="SUPFAM" id="SSF52047">
    <property type="entry name" value="RNI-like"/>
    <property type="match status" value="1"/>
</dbReference>
<proteinExistence type="predicted"/>
<dbReference type="EMBL" id="BLAL01000208">
    <property type="protein sequence ID" value="GES91966.1"/>
    <property type="molecule type" value="Genomic_DNA"/>
</dbReference>
<dbReference type="OrthoDB" id="2308290at2759"/>
<gene>
    <name evidence="2" type="ORF">RCL2_001876400</name>
    <name evidence="1" type="ORF">RclHR1_10750003</name>
</gene>
<name>A0A2Z6QH41_9GLOM</name>
<evidence type="ECO:0000313" key="3">
    <source>
        <dbReference type="Proteomes" id="UP000247702"/>
    </source>
</evidence>
<evidence type="ECO:0000313" key="2">
    <source>
        <dbReference type="EMBL" id="GES91966.1"/>
    </source>
</evidence>
<keyword evidence="3" id="KW-1185">Reference proteome</keyword>
<organism evidence="1 3">
    <name type="scientific">Rhizophagus clarus</name>
    <dbReference type="NCBI Taxonomy" id="94130"/>
    <lineage>
        <taxon>Eukaryota</taxon>
        <taxon>Fungi</taxon>
        <taxon>Fungi incertae sedis</taxon>
        <taxon>Mucoromycota</taxon>
        <taxon>Glomeromycotina</taxon>
        <taxon>Glomeromycetes</taxon>
        <taxon>Glomerales</taxon>
        <taxon>Glomeraceae</taxon>
        <taxon>Rhizophagus</taxon>
    </lineage>
</organism>
<dbReference type="InterPro" id="IPR032675">
    <property type="entry name" value="LRR_dom_sf"/>
</dbReference>
<evidence type="ECO:0008006" key="4">
    <source>
        <dbReference type="Google" id="ProtNLM"/>
    </source>
</evidence>
<comment type="caution">
    <text evidence="1">The sequence shown here is derived from an EMBL/GenBank/DDBJ whole genome shotgun (WGS) entry which is preliminary data.</text>
</comment>
<accession>A0A2Z6QH41</accession>
<reference evidence="1 3" key="1">
    <citation type="submission" date="2017-11" db="EMBL/GenBank/DDBJ databases">
        <title>The genome of Rhizophagus clarus HR1 reveals common genetic basis of auxotrophy among arbuscular mycorrhizal fungi.</title>
        <authorList>
            <person name="Kobayashi Y."/>
        </authorList>
    </citation>
    <scope>NUCLEOTIDE SEQUENCE [LARGE SCALE GENOMIC DNA]</scope>
    <source>
        <strain evidence="1 3">HR1</strain>
    </source>
</reference>
<dbReference type="AlphaFoldDB" id="A0A2Z6QH41"/>
<protein>
    <recommendedName>
        <fullName evidence="4">F-box domain-containing protein</fullName>
    </recommendedName>
</protein>
<dbReference type="Gene3D" id="3.80.10.10">
    <property type="entry name" value="Ribonuclease Inhibitor"/>
    <property type="match status" value="1"/>
</dbReference>
<evidence type="ECO:0000313" key="1">
    <source>
        <dbReference type="EMBL" id="GBB84114.1"/>
    </source>
</evidence>
<dbReference type="EMBL" id="BEXD01000086">
    <property type="protein sequence ID" value="GBB84114.1"/>
    <property type="molecule type" value="Genomic_DNA"/>
</dbReference>
<reference evidence="2" key="2">
    <citation type="submission" date="2019-10" db="EMBL/GenBank/DDBJ databases">
        <title>Conservation and host-specific expression of non-tandemly repeated heterogenous ribosome RNA gene in arbuscular mycorrhizal fungi.</title>
        <authorList>
            <person name="Maeda T."/>
            <person name="Kobayashi Y."/>
            <person name="Nakagawa T."/>
            <person name="Ezawa T."/>
            <person name="Yamaguchi K."/>
            <person name="Bino T."/>
            <person name="Nishimoto Y."/>
            <person name="Shigenobu S."/>
            <person name="Kawaguchi M."/>
        </authorList>
    </citation>
    <scope>NUCLEOTIDE SEQUENCE</scope>
    <source>
        <strain evidence="2">HR1</strain>
    </source>
</reference>
<dbReference type="Proteomes" id="UP000247702">
    <property type="component" value="Unassembled WGS sequence"/>
</dbReference>
<dbReference type="Proteomes" id="UP000615446">
    <property type="component" value="Unassembled WGS sequence"/>
</dbReference>
<sequence>MLLLKEIVLNIVEFLKDDRATLHSCILVNREWCKIVIPILWNDTFRRLKPFNNNGQSIEGKQIISTYTKLLSEESRNLLKKYGIKLVNNRKKPLFNYSEFLRHLDAYYLKVYVRSWFYFTTRDDMDIARKNYKTEQVQVMSFVLLNHFLEQTPCLISLKVASTDITEAIIKALIDNPQAGRCLSNLKSFKQHYNVHPVSTNLFSQLSGHAWNIQNIDVAIQTEISELSTLIFNQKNLKRLTIRNKNVVFGSRMCKNYALSNKIKEIAPAISHQSTSMTHLKLESIKFPLGSLNQFKNLIELELKLCGYNQEDLNTFTQISLDNLEIFIFESKYPIYLKSFVDLIRNSGKNLRKLTLHGCQIEDPENAQKLIISLTKFSPNLVYYDGPILKDNTFELETMLDQCTQLHTLLLHPSISRCYSPIPSIDFDPLFNIIAHNKSHKLKNLSIIHAWKISEDALLDFFETHKKKNIGPIQFNYEKDCTVFPGISTICSKYNDFGVGLDCKITYYPKYYYH</sequence>